<organism evidence="1">
    <name type="scientific">Myoviridae sp. ctYA416</name>
    <dbReference type="NCBI Taxonomy" id="2825125"/>
    <lineage>
        <taxon>Viruses</taxon>
        <taxon>Duplodnaviria</taxon>
        <taxon>Heunggongvirae</taxon>
        <taxon>Uroviricota</taxon>
        <taxon>Caudoviricetes</taxon>
    </lineage>
</organism>
<sequence length="288" mass="32659">MAVNNRTQGAVNFIFDGTKQTRDLTSYALFRGVTDWANLYQFNQFETGYGLFIVLTIPRFLKELAHRSEQYAKLINTYVHILEYEFRGLDGIDNMQGETNELTNGVKQINIINKVTSQSGSNFSLRYFEKSGAIITKVHELFLRGVKDPTTTVKHYHGLIQDGTIKDPGFESEVFSFLYIVTDNTMMNVEKAFYLVACQPTQAELNMFNIERGNIEFKEVTVEFSGFPISNTAINKKAQSLLNWVREGTIWDESEYTYTGVEDMKPFDTTLIGNNGSGGKGSKTTWNG</sequence>
<dbReference type="Pfam" id="PF23806">
    <property type="entry name" value="Phage_TTP_14"/>
    <property type="match status" value="1"/>
</dbReference>
<reference evidence="1" key="1">
    <citation type="journal article" date="2021" name="Proc. Natl. Acad. Sci. U.S.A.">
        <title>A Catalog of Tens of Thousands of Viruses from Human Metagenomes Reveals Hidden Associations with Chronic Diseases.</title>
        <authorList>
            <person name="Tisza M.J."/>
            <person name="Buck C.B."/>
        </authorList>
    </citation>
    <scope>NUCLEOTIDE SEQUENCE</scope>
    <source>
        <strain evidence="1">CtYA416</strain>
    </source>
</reference>
<proteinExistence type="predicted"/>
<dbReference type="InterPro" id="IPR057119">
    <property type="entry name" value="Phage_TTP_14"/>
</dbReference>
<evidence type="ECO:0000313" key="1">
    <source>
        <dbReference type="EMBL" id="DAF97724.1"/>
    </source>
</evidence>
<protein>
    <submittedName>
        <fullName evidence="1">Uncharacterized protein</fullName>
    </submittedName>
</protein>
<name>A0A8S5UTI1_9CAUD</name>
<dbReference type="EMBL" id="BK016136">
    <property type="protein sequence ID" value="DAF97724.1"/>
    <property type="molecule type" value="Genomic_DNA"/>
</dbReference>
<accession>A0A8S5UTI1</accession>